<dbReference type="EMBL" id="LR899528">
    <property type="protein sequence ID" value="CAD7240162.1"/>
    <property type="molecule type" value="Genomic_DNA"/>
</dbReference>
<protein>
    <submittedName>
        <fullName evidence="2">Uncharacterized protein</fullName>
    </submittedName>
</protein>
<dbReference type="OrthoDB" id="8177873at2759"/>
<feature type="coiled-coil region" evidence="1">
    <location>
        <begin position="797"/>
        <end position="827"/>
    </location>
</feature>
<accession>A0A7R8WZY8</accession>
<dbReference type="SUPFAM" id="SSF52540">
    <property type="entry name" value="P-loop containing nucleoside triphosphate hydrolases"/>
    <property type="match status" value="1"/>
</dbReference>
<sequence length="1361" mass="156722">MNRRGNLDIRDYLKIYMGANRGKPLKEAAGEYVRQHYPNAYTRAYSLPEGYILNPKEFKKIEEKARKYENVEMPTDNRSVAMMFNCLKDAFKHVPSLTLADYAFTDTLLKGINKKQKEKFIKDFGVPKEDLEPGDHDVFGVGISGNDIVGMFFQVKKTPSNVNPKTVIDSFAKATRQVNKDMNIFRTMCGEFLSERVKLAGFPALPMLSQSDLLELSLTCTTLKCKSCRERILTAEDLESSASFKAFLTRHGIVLQDSWCQELDSPVMKTFKEIFDLYVCAASAVDLPRNPIQLHAKSEEQMQKMLVILTPQQRELVKSESKVVLLSGLSGTGKTFVLKERALLLAEKGDVLVINIAGGHLTNEFRQDFQEKGDIEVVDGRMEGLEESIDKLKRFLEEKGQGKHILVDEVPITLGFLDIIAPEAISNHWAWIADLRSTVKSVTISFRPNDQSYTRDFLLEEVKPAGYNITVLDTVKRNTEHISKLFLAIGDFSRRVFVSSQRSFKMDWCEPAGEYLPCFIVMTSCQALHRNCRNKLICEVVRASYAIHEESSNLSKRMPVFIVVDDEWRRNVFVNIFTFLYPQFRLMFSVNSNKFREKPTLLDSFPLIVVTEVEMMGCHPKNVSFVLDFPRSQWQNYCRLIATTGENKILVIEEEEWRMGKFSFVSNDIAGKKTKKGSGDPRDLNASLEMVWQEYKEKDIQQLDVYHLSVESFPEVDLHTSGRDEEEDADVEKMLKSRFSLIFGYPVSGKSRRIDLLIGRISGRVLILQSGSLMSRQIQRQHWSAKSNLDLVRAQKIESLQDIFDNVERAHKEKERKIKELRKKEEREGKVRKRENEEEGEMEESGVLVVVVDDCPLFSDFSGTIEKLNEMRVKLILAFKPHSENMSEFALSETLKLLEYQQDCTVIVIQSQPTTMAFMKHIRENETPNALNLDAKNLSLSAKPATIVPGPSVQYIDFKTDKCSGRHLGYICYGDSTCGNTATFLSSLIKSDFFKGKSEYDLPHILVSHEGQVTLLREKFRDTLPDVKIEHLQEFRGCEASVVISLNVSDDWLLEVISRSRTQLIVIDNLINHEHLWATMKQEGRVEAILCSPDTEDDISTLLRLDDQEVFLECPSWDEVGIRIGEEALRRQGVLDDNTGAILPLSPATWQAINSDLSPTSSSPFADWGYTWSGMKEEVPCVDEDRRSRILDILRQKGVEWEEEDASPTPLETRRIRRAFFPQEEGRIDWMGILLVWEESISTNAEFIPVVHHLDRRYRQNRLNRLDQQFRLDRLYRKDRLYRLDRLYLQDHMDRLNRLYRQDRPNRQDRLDCMNRLDHQFHKDRQDHLLLYQGSKIVKLCRNCGLTLQEEELAWSAAGPS</sequence>
<evidence type="ECO:0000256" key="1">
    <source>
        <dbReference type="SAM" id="Coils"/>
    </source>
</evidence>
<keyword evidence="1" id="KW-0175">Coiled coil</keyword>
<name>A0A7R8WZY8_9CRUS</name>
<dbReference type="EMBL" id="CAJPEV010000011">
    <property type="protein sequence ID" value="CAG0878676.1"/>
    <property type="molecule type" value="Genomic_DNA"/>
</dbReference>
<evidence type="ECO:0000313" key="2">
    <source>
        <dbReference type="EMBL" id="CAD7240162.1"/>
    </source>
</evidence>
<dbReference type="Gene3D" id="3.40.50.300">
    <property type="entry name" value="P-loop containing nucleotide triphosphate hydrolases"/>
    <property type="match status" value="1"/>
</dbReference>
<evidence type="ECO:0000313" key="3">
    <source>
        <dbReference type="Proteomes" id="UP000677054"/>
    </source>
</evidence>
<keyword evidence="3" id="KW-1185">Reference proteome</keyword>
<proteinExistence type="predicted"/>
<reference evidence="2" key="1">
    <citation type="submission" date="2020-11" db="EMBL/GenBank/DDBJ databases">
        <authorList>
            <person name="Tran Van P."/>
        </authorList>
    </citation>
    <scope>NUCLEOTIDE SEQUENCE</scope>
</reference>
<gene>
    <name evidence="2" type="ORF">DSTB1V02_LOCUS194</name>
</gene>
<dbReference type="InterPro" id="IPR027417">
    <property type="entry name" value="P-loop_NTPase"/>
</dbReference>
<organism evidence="2">
    <name type="scientific">Darwinula stevensoni</name>
    <dbReference type="NCBI Taxonomy" id="69355"/>
    <lineage>
        <taxon>Eukaryota</taxon>
        <taxon>Metazoa</taxon>
        <taxon>Ecdysozoa</taxon>
        <taxon>Arthropoda</taxon>
        <taxon>Crustacea</taxon>
        <taxon>Oligostraca</taxon>
        <taxon>Ostracoda</taxon>
        <taxon>Podocopa</taxon>
        <taxon>Podocopida</taxon>
        <taxon>Darwinulocopina</taxon>
        <taxon>Darwinuloidea</taxon>
        <taxon>Darwinulidae</taxon>
        <taxon>Darwinula</taxon>
    </lineage>
</organism>
<dbReference type="Proteomes" id="UP000677054">
    <property type="component" value="Unassembled WGS sequence"/>
</dbReference>